<evidence type="ECO:0000256" key="2">
    <source>
        <dbReference type="ARBA" id="ARBA00022679"/>
    </source>
</evidence>
<keyword evidence="7" id="KW-1185">Reference proteome</keyword>
<dbReference type="PANTHER" id="PTHR11061:SF30">
    <property type="entry name" value="TRNA (URACIL(54)-C(5))-METHYLTRANSFERASE"/>
    <property type="match status" value="1"/>
</dbReference>
<accession>A0A1Y1RNT0</accession>
<evidence type="ECO:0000256" key="3">
    <source>
        <dbReference type="ARBA" id="ARBA00022691"/>
    </source>
</evidence>
<dbReference type="PROSITE" id="PS51687">
    <property type="entry name" value="SAM_MT_RNA_M5U"/>
    <property type="match status" value="1"/>
</dbReference>
<dbReference type="Gene3D" id="3.40.50.150">
    <property type="entry name" value="Vaccinia Virus protein VP39"/>
    <property type="match status" value="1"/>
</dbReference>
<dbReference type="InterPro" id="IPR030391">
    <property type="entry name" value="MeTrfase_TrmA_CS"/>
</dbReference>
<dbReference type="Proteomes" id="UP000192359">
    <property type="component" value="Unassembled WGS sequence"/>
</dbReference>
<dbReference type="InterPro" id="IPR030390">
    <property type="entry name" value="MeTrfase_TrmA_AS"/>
</dbReference>
<dbReference type="AlphaFoldDB" id="A0A1Y1RNT0"/>
<dbReference type="Pfam" id="PF05958">
    <property type="entry name" value="tRNA_U5-meth_tr"/>
    <property type="match status" value="1"/>
</dbReference>
<dbReference type="RefSeq" id="WP_083092056.1">
    <property type="nucleotide sequence ID" value="NZ_LXWF01000040.1"/>
</dbReference>
<dbReference type="InterPro" id="IPR029063">
    <property type="entry name" value="SAM-dependent_MTases_sf"/>
</dbReference>
<comment type="caution">
    <text evidence="6">The sequence shown here is derived from an EMBL/GenBank/DDBJ whole genome shotgun (WGS) entry which is preliminary data.</text>
</comment>
<comment type="similarity">
    <text evidence="4">Belongs to the class I-like SAM-binding methyltransferase superfamily. RNA M5U methyltransferase family.</text>
</comment>
<evidence type="ECO:0000313" key="6">
    <source>
        <dbReference type="EMBL" id="ORC16482.1"/>
    </source>
</evidence>
<dbReference type="OrthoDB" id="9804590at2"/>
<dbReference type="PANTHER" id="PTHR11061">
    <property type="entry name" value="RNA M5U METHYLTRANSFERASE"/>
    <property type="match status" value="1"/>
</dbReference>
<dbReference type="GO" id="GO:0070475">
    <property type="term" value="P:rRNA base methylation"/>
    <property type="evidence" value="ECO:0007669"/>
    <property type="project" value="TreeGrafter"/>
</dbReference>
<reference evidence="6 7" key="1">
    <citation type="submission" date="2016-05" db="EMBL/GenBank/DDBJ databases">
        <title>Draft genome sequence of a porcine commensal Rothia nasimurium.</title>
        <authorList>
            <person name="Gaiser R.A."/>
            <person name="Van Baarlen P."/>
            <person name="Wells J.M."/>
        </authorList>
    </citation>
    <scope>NUCLEOTIDE SEQUENCE [LARGE SCALE GENOMIC DNA]</scope>
    <source>
        <strain evidence="6 7">PT-32</strain>
    </source>
</reference>
<sequence>MRCHYFDAGLCRSCTLLNTPYTRQLEGKQADARALLAPWPNITWERPVASSETAFRNKAKLVVGGTATEPTLGILDRSGSGVDLTDCLLYTPPVAAAIPVLTALIQRAGLTPYQVPTRKGELKNILVTASANGELMIRFVLRSKKLLVAIRSQLGWLQSQLPQLAVVSINLLREHVALIEGSEEIILTERTTLPMQVNDLTLHLRPQSFFQTNTDIAAALYRRAQDWVQTSAPASLWDLYSGVGGFALHAARVLPAGSRVIGIEISPEAVASAQRTVHESGISGVEFIAQDAPDYAAASRQVPEMLVVNPPRRGLGAELSRWVESSGIDRVIYSSCHLPSYVKDMELMPSYYPLVGQVMDMFPHSNHYETILLLQRQR</sequence>
<keyword evidence="3 4" id="KW-0949">S-adenosyl-L-methionine</keyword>
<proteinExistence type="inferred from homology"/>
<dbReference type="EMBL" id="LXWF01000040">
    <property type="protein sequence ID" value="ORC16482.1"/>
    <property type="molecule type" value="Genomic_DNA"/>
</dbReference>
<feature type="active site" evidence="5">
    <location>
        <position position="336"/>
    </location>
</feature>
<keyword evidence="2 4" id="KW-0808">Transferase</keyword>
<dbReference type="GO" id="GO:0070041">
    <property type="term" value="F:rRNA (uridine-C5-)-methyltransferase activity"/>
    <property type="evidence" value="ECO:0007669"/>
    <property type="project" value="TreeGrafter"/>
</dbReference>
<keyword evidence="1 4" id="KW-0489">Methyltransferase</keyword>
<protein>
    <submittedName>
        <fullName evidence="6">23S rRNA (Uracil(747)-C(5))-methyltransferase</fullName>
    </submittedName>
</protein>
<evidence type="ECO:0000256" key="4">
    <source>
        <dbReference type="PROSITE-ProRule" id="PRU01024"/>
    </source>
</evidence>
<dbReference type="CDD" id="cd02440">
    <property type="entry name" value="AdoMet_MTases"/>
    <property type="match status" value="1"/>
</dbReference>
<dbReference type="InterPro" id="IPR010280">
    <property type="entry name" value="U5_MeTrfase_fam"/>
</dbReference>
<feature type="active site" description="Nucleophile" evidence="4">
    <location>
        <position position="336"/>
    </location>
</feature>
<evidence type="ECO:0000256" key="1">
    <source>
        <dbReference type="ARBA" id="ARBA00022603"/>
    </source>
</evidence>
<dbReference type="Gene3D" id="2.40.50.1070">
    <property type="match status" value="1"/>
</dbReference>
<evidence type="ECO:0000256" key="5">
    <source>
        <dbReference type="PROSITE-ProRule" id="PRU10015"/>
    </source>
</evidence>
<feature type="binding site" evidence="4">
    <location>
        <position position="264"/>
    </location>
    <ligand>
        <name>S-adenosyl-L-methionine</name>
        <dbReference type="ChEBI" id="CHEBI:59789"/>
    </ligand>
</feature>
<evidence type="ECO:0000313" key="7">
    <source>
        <dbReference type="Proteomes" id="UP000192359"/>
    </source>
</evidence>
<dbReference type="PROSITE" id="PS01231">
    <property type="entry name" value="TRMA_2"/>
    <property type="match status" value="1"/>
</dbReference>
<gene>
    <name evidence="6" type="ORF">A7979_03960</name>
</gene>
<feature type="binding site" evidence="4">
    <location>
        <position position="240"/>
    </location>
    <ligand>
        <name>S-adenosyl-L-methionine</name>
        <dbReference type="ChEBI" id="CHEBI:59789"/>
    </ligand>
</feature>
<dbReference type="SUPFAM" id="SSF53335">
    <property type="entry name" value="S-adenosyl-L-methionine-dependent methyltransferases"/>
    <property type="match status" value="1"/>
</dbReference>
<dbReference type="PROSITE" id="PS01230">
    <property type="entry name" value="TRMA_1"/>
    <property type="match status" value="1"/>
</dbReference>
<name>A0A1Y1RNT0_9MICC</name>
<organism evidence="6 7">
    <name type="scientific">Rothia nasimurium</name>
    <dbReference type="NCBI Taxonomy" id="85336"/>
    <lineage>
        <taxon>Bacteria</taxon>
        <taxon>Bacillati</taxon>
        <taxon>Actinomycetota</taxon>
        <taxon>Actinomycetes</taxon>
        <taxon>Micrococcales</taxon>
        <taxon>Micrococcaceae</taxon>
        <taxon>Rothia</taxon>
    </lineage>
</organism>
<feature type="binding site" evidence="4">
    <location>
        <position position="309"/>
    </location>
    <ligand>
        <name>S-adenosyl-L-methionine</name>
        <dbReference type="ChEBI" id="CHEBI:59789"/>
    </ligand>
</feature>
<dbReference type="NCBIfam" id="NF002909">
    <property type="entry name" value="PRK03522.2-1"/>
    <property type="match status" value="1"/>
</dbReference>
<feature type="binding site" evidence="4">
    <location>
        <position position="211"/>
    </location>
    <ligand>
        <name>S-adenosyl-L-methionine</name>
        <dbReference type="ChEBI" id="CHEBI:59789"/>
    </ligand>
</feature>